<dbReference type="InterPro" id="IPR036249">
    <property type="entry name" value="Thioredoxin-like_sf"/>
</dbReference>
<dbReference type="PANTHER" id="PTHR13887">
    <property type="entry name" value="GLUTATHIONE S-TRANSFERASE KAPPA"/>
    <property type="match status" value="1"/>
</dbReference>
<dbReference type="EMBL" id="BOOQ01000060">
    <property type="protein sequence ID" value="GII51067.1"/>
    <property type="molecule type" value="Genomic_DNA"/>
</dbReference>
<protein>
    <submittedName>
        <fullName evidence="2">DSBA oxidoreductase</fullName>
    </submittedName>
</protein>
<dbReference type="SUPFAM" id="SSF52833">
    <property type="entry name" value="Thioredoxin-like"/>
    <property type="match status" value="1"/>
</dbReference>
<evidence type="ECO:0000259" key="1">
    <source>
        <dbReference type="Pfam" id="PF01323"/>
    </source>
</evidence>
<comment type="caution">
    <text evidence="2">The sequence shown here is derived from an EMBL/GenBank/DDBJ whole genome shotgun (WGS) entry which is preliminary data.</text>
</comment>
<evidence type="ECO:0000313" key="2">
    <source>
        <dbReference type="EMBL" id="GII51067.1"/>
    </source>
</evidence>
<accession>A0A8J3XQP0</accession>
<sequence length="229" mass="25566">MLGRNLLVSEEKSVRVEVWSDVVCPWCYIGKRRLERALEGFEHAGEVEVEWRSFQLDPSHPKGVRQPVYEALAQKMGGSTAQIREMTGRVKALAAEEGLEYDFENSISVNTFDAHRLTHLAKAHGLGGDTHERLMRAQLIEGETLDDAETLVRLGAEVGVPADEARRVLAGDDYTRDVEEDIREARMLGANGVPFFVLDRAYGVSGAQPVEMFLSALRTAYEHEDIPAR</sequence>
<dbReference type="AlphaFoldDB" id="A0A8J3XQP0"/>
<reference evidence="2" key="1">
    <citation type="submission" date="2021-01" db="EMBL/GenBank/DDBJ databases">
        <title>Whole genome shotgun sequence of Planotetraspora silvatica NBRC 100141.</title>
        <authorList>
            <person name="Komaki H."/>
            <person name="Tamura T."/>
        </authorList>
    </citation>
    <scope>NUCLEOTIDE SEQUENCE</scope>
    <source>
        <strain evidence="2">NBRC 100141</strain>
    </source>
</reference>
<gene>
    <name evidence="2" type="ORF">Psi02_74910</name>
</gene>
<dbReference type="Proteomes" id="UP000644610">
    <property type="component" value="Unassembled WGS sequence"/>
</dbReference>
<proteinExistence type="predicted"/>
<organism evidence="2 3">
    <name type="scientific">Planotetraspora silvatica</name>
    <dbReference type="NCBI Taxonomy" id="234614"/>
    <lineage>
        <taxon>Bacteria</taxon>
        <taxon>Bacillati</taxon>
        <taxon>Actinomycetota</taxon>
        <taxon>Actinomycetes</taxon>
        <taxon>Streptosporangiales</taxon>
        <taxon>Streptosporangiaceae</taxon>
        <taxon>Planotetraspora</taxon>
    </lineage>
</organism>
<dbReference type="GO" id="GO:0016491">
    <property type="term" value="F:oxidoreductase activity"/>
    <property type="evidence" value="ECO:0007669"/>
    <property type="project" value="InterPro"/>
</dbReference>
<keyword evidence="3" id="KW-1185">Reference proteome</keyword>
<evidence type="ECO:0000313" key="3">
    <source>
        <dbReference type="Proteomes" id="UP000644610"/>
    </source>
</evidence>
<dbReference type="PANTHER" id="PTHR13887:SF41">
    <property type="entry name" value="THIOREDOXIN SUPERFAMILY PROTEIN"/>
    <property type="match status" value="1"/>
</dbReference>
<dbReference type="CDD" id="cd03024">
    <property type="entry name" value="DsbA_FrnE"/>
    <property type="match status" value="1"/>
</dbReference>
<dbReference type="Gene3D" id="3.40.30.10">
    <property type="entry name" value="Glutaredoxin"/>
    <property type="match status" value="1"/>
</dbReference>
<name>A0A8J3XQP0_9ACTN</name>
<dbReference type="InterPro" id="IPR001853">
    <property type="entry name" value="DSBA-like_thioredoxin_dom"/>
</dbReference>
<dbReference type="Pfam" id="PF01323">
    <property type="entry name" value="DSBA"/>
    <property type="match status" value="1"/>
</dbReference>
<feature type="domain" description="DSBA-like thioredoxin" evidence="1">
    <location>
        <begin position="16"/>
        <end position="217"/>
    </location>
</feature>